<gene>
    <name evidence="7" type="ORF">SAMN02745724_04045</name>
</gene>
<dbReference type="GO" id="GO:0016020">
    <property type="term" value="C:membrane"/>
    <property type="evidence" value="ECO:0007669"/>
    <property type="project" value="UniProtKB-SubCell"/>
</dbReference>
<dbReference type="RefSeq" id="WP_091988923.1">
    <property type="nucleotide sequence ID" value="NZ_FOLO01000045.1"/>
</dbReference>
<feature type="transmembrane region" description="Helical" evidence="6">
    <location>
        <begin position="105"/>
        <end position="122"/>
    </location>
</feature>
<keyword evidence="5 6" id="KW-0472">Membrane</keyword>
<dbReference type="STRING" id="1123010.SAMN02745724_04045"/>
<dbReference type="EMBL" id="FOLO01000045">
    <property type="protein sequence ID" value="SFD26961.1"/>
    <property type="molecule type" value="Genomic_DNA"/>
</dbReference>
<keyword evidence="4 6" id="KW-1133">Transmembrane helix</keyword>
<reference evidence="7 8" key="1">
    <citation type="submission" date="2016-10" db="EMBL/GenBank/DDBJ databases">
        <authorList>
            <person name="de Groot N.N."/>
        </authorList>
    </citation>
    <scope>NUCLEOTIDE SEQUENCE [LARGE SCALE GENOMIC DNA]</scope>
    <source>
        <strain evidence="7 8">DSM 6059</strain>
    </source>
</reference>
<dbReference type="AlphaFoldDB" id="A0A1I1QXW0"/>
<dbReference type="Proteomes" id="UP000198862">
    <property type="component" value="Unassembled WGS sequence"/>
</dbReference>
<evidence type="ECO:0000256" key="2">
    <source>
        <dbReference type="ARBA" id="ARBA00022475"/>
    </source>
</evidence>
<evidence type="ECO:0000256" key="3">
    <source>
        <dbReference type="ARBA" id="ARBA00022692"/>
    </source>
</evidence>
<evidence type="ECO:0000256" key="6">
    <source>
        <dbReference type="SAM" id="Phobius"/>
    </source>
</evidence>
<feature type="transmembrane region" description="Helical" evidence="6">
    <location>
        <begin position="155"/>
        <end position="175"/>
    </location>
</feature>
<accession>A0A1I1QXW0</accession>
<feature type="transmembrane region" description="Helical" evidence="6">
    <location>
        <begin position="213"/>
        <end position="232"/>
    </location>
</feature>
<protein>
    <submittedName>
        <fullName evidence="7">UbiA prenyltransferase family protein</fullName>
    </submittedName>
</protein>
<evidence type="ECO:0000313" key="8">
    <source>
        <dbReference type="Proteomes" id="UP000198862"/>
    </source>
</evidence>
<evidence type="ECO:0000256" key="1">
    <source>
        <dbReference type="ARBA" id="ARBA00004141"/>
    </source>
</evidence>
<feature type="transmembrane region" description="Helical" evidence="6">
    <location>
        <begin position="129"/>
        <end position="149"/>
    </location>
</feature>
<keyword evidence="7" id="KW-0808">Transferase</keyword>
<evidence type="ECO:0000256" key="4">
    <source>
        <dbReference type="ARBA" id="ARBA00022989"/>
    </source>
</evidence>
<evidence type="ECO:0000313" key="7">
    <source>
        <dbReference type="EMBL" id="SFD26961.1"/>
    </source>
</evidence>
<sequence length="269" mass="30635">MLCTLLLFVQERYTLKAAIPLALLLSLGPLSVMSVNALVAIVVTGWVFLVLLILRIVDDITSIEEDKQRKPKRKLVNGSISPKLLQLNLLWLVLFVVFIGVFLDVFWLTVGLLIFYFFYFLIIKPLKYILLDAYLINVVFFFIPVLAVSDVNDSAIYSIISMAFFYWSSAIAHDFAHSVESKIKTKLHWHAVFVYLISFCIGISLAFKIESSVIFLGILTGGFTYICLLLIRLIKWPNEKSAKAFYIAGYLYFLIPAAALFIENKLMSY</sequence>
<keyword evidence="8" id="KW-1185">Reference proteome</keyword>
<feature type="transmembrane region" description="Helical" evidence="6">
    <location>
        <begin position="187"/>
        <end position="207"/>
    </location>
</feature>
<dbReference type="Gene3D" id="1.10.357.140">
    <property type="entry name" value="UbiA prenyltransferase"/>
    <property type="match status" value="1"/>
</dbReference>
<proteinExistence type="predicted"/>
<feature type="transmembrane region" description="Helical" evidence="6">
    <location>
        <begin position="33"/>
        <end position="54"/>
    </location>
</feature>
<evidence type="ECO:0000256" key="5">
    <source>
        <dbReference type="ARBA" id="ARBA00023136"/>
    </source>
</evidence>
<dbReference type="GO" id="GO:0016765">
    <property type="term" value="F:transferase activity, transferring alkyl or aryl (other than methyl) groups"/>
    <property type="evidence" value="ECO:0007669"/>
    <property type="project" value="InterPro"/>
</dbReference>
<name>A0A1I1QXW0_9GAMM</name>
<dbReference type="InterPro" id="IPR000537">
    <property type="entry name" value="UbiA_prenyltransferase"/>
</dbReference>
<keyword evidence="3 6" id="KW-0812">Transmembrane</keyword>
<dbReference type="InterPro" id="IPR044878">
    <property type="entry name" value="UbiA_sf"/>
</dbReference>
<feature type="transmembrane region" description="Helical" evidence="6">
    <location>
        <begin position="244"/>
        <end position="262"/>
    </location>
</feature>
<keyword evidence="2" id="KW-1003">Cell membrane</keyword>
<dbReference type="Pfam" id="PF01040">
    <property type="entry name" value="UbiA"/>
    <property type="match status" value="1"/>
</dbReference>
<comment type="subcellular location">
    <subcellularLocation>
        <location evidence="1">Membrane</location>
        <topology evidence="1">Multi-pass membrane protein</topology>
    </subcellularLocation>
</comment>
<organism evidence="7 8">
    <name type="scientific">Pseudoalteromonas denitrificans DSM 6059</name>
    <dbReference type="NCBI Taxonomy" id="1123010"/>
    <lineage>
        <taxon>Bacteria</taxon>
        <taxon>Pseudomonadati</taxon>
        <taxon>Pseudomonadota</taxon>
        <taxon>Gammaproteobacteria</taxon>
        <taxon>Alteromonadales</taxon>
        <taxon>Pseudoalteromonadaceae</taxon>
        <taxon>Pseudoalteromonas</taxon>
    </lineage>
</organism>